<dbReference type="PROSITE" id="PS51372">
    <property type="entry name" value="PRD_2"/>
    <property type="match status" value="1"/>
</dbReference>
<reference evidence="7" key="1">
    <citation type="submission" date="2024-05" db="EMBL/GenBank/DDBJ databases">
        <authorList>
            <person name="Yu L."/>
        </authorList>
    </citation>
    <scope>NUCLEOTIDE SEQUENCE</scope>
    <source>
        <strain evidence="7">G08B096</strain>
    </source>
</reference>
<dbReference type="PANTHER" id="PTHR30185:SF18">
    <property type="entry name" value="TRANSCRIPTIONAL REGULATOR MTLR"/>
    <property type="match status" value="1"/>
</dbReference>
<keyword evidence="2" id="KW-0805">Transcription regulation</keyword>
<evidence type="ECO:0000256" key="1">
    <source>
        <dbReference type="ARBA" id="ARBA00022737"/>
    </source>
</evidence>
<dbReference type="InterPro" id="IPR002178">
    <property type="entry name" value="PTS_EIIA_type-2_dom"/>
</dbReference>
<protein>
    <submittedName>
        <fullName evidence="7">PTS sugar transporter subunit IIA</fullName>
    </submittedName>
</protein>
<keyword evidence="3" id="KW-0804">Transcription</keyword>
<dbReference type="InterPro" id="IPR011608">
    <property type="entry name" value="PRD"/>
</dbReference>
<dbReference type="PANTHER" id="PTHR30185">
    <property type="entry name" value="CRYPTIC BETA-GLUCOSIDE BGL OPERON ANTITERMINATOR"/>
    <property type="match status" value="1"/>
</dbReference>
<dbReference type="Gene3D" id="1.10.10.10">
    <property type="entry name" value="Winged helix-like DNA-binding domain superfamily/Winged helix DNA-binding domain"/>
    <property type="match status" value="1"/>
</dbReference>
<dbReference type="InterPro" id="IPR036388">
    <property type="entry name" value="WH-like_DNA-bd_sf"/>
</dbReference>
<dbReference type="InterPro" id="IPR050661">
    <property type="entry name" value="BglG_antiterminators"/>
</dbReference>
<dbReference type="AlphaFoldDB" id="A0AAU7W962"/>
<dbReference type="InterPro" id="IPR016152">
    <property type="entry name" value="PTrfase/Anion_transptr"/>
</dbReference>
<feature type="compositionally biased region" description="Basic and acidic residues" evidence="4">
    <location>
        <begin position="269"/>
        <end position="286"/>
    </location>
</feature>
<dbReference type="Pfam" id="PF00874">
    <property type="entry name" value="PRD"/>
    <property type="match status" value="1"/>
</dbReference>
<dbReference type="CDD" id="cd00211">
    <property type="entry name" value="PTS_IIA_fru"/>
    <property type="match status" value="1"/>
</dbReference>
<evidence type="ECO:0000259" key="6">
    <source>
        <dbReference type="PROSITE" id="PS51372"/>
    </source>
</evidence>
<dbReference type="SUPFAM" id="SSF63520">
    <property type="entry name" value="PTS-regulatory domain, PRD"/>
    <property type="match status" value="1"/>
</dbReference>
<accession>A0AAU7W962</accession>
<keyword evidence="1" id="KW-0677">Repeat</keyword>
<proteinExistence type="predicted"/>
<dbReference type="InterPro" id="IPR036634">
    <property type="entry name" value="PRD_sf"/>
</dbReference>
<dbReference type="PROSITE" id="PS51094">
    <property type="entry name" value="PTS_EIIA_TYPE_2"/>
    <property type="match status" value="1"/>
</dbReference>
<dbReference type="SUPFAM" id="SSF55804">
    <property type="entry name" value="Phoshotransferase/anion transport protein"/>
    <property type="match status" value="1"/>
</dbReference>
<feature type="region of interest" description="Disordered" evidence="4">
    <location>
        <begin position="269"/>
        <end position="293"/>
    </location>
</feature>
<name>A0AAU7W962_9MICO</name>
<feature type="domain" description="PTS EIIA type-2" evidence="5">
    <location>
        <begin position="494"/>
        <end position="634"/>
    </location>
</feature>
<dbReference type="PROSITE" id="PS00372">
    <property type="entry name" value="PTS_EIIA_TYPE_2_HIS"/>
    <property type="match status" value="1"/>
</dbReference>
<dbReference type="RefSeq" id="WP_350349168.1">
    <property type="nucleotide sequence ID" value="NZ_CP158374.1"/>
</dbReference>
<evidence type="ECO:0000313" key="7">
    <source>
        <dbReference type="EMBL" id="XBX83161.1"/>
    </source>
</evidence>
<organism evidence="7">
    <name type="scientific">Agromyces sp. G08B096</name>
    <dbReference type="NCBI Taxonomy" id="3156399"/>
    <lineage>
        <taxon>Bacteria</taxon>
        <taxon>Bacillati</taxon>
        <taxon>Actinomycetota</taxon>
        <taxon>Actinomycetes</taxon>
        <taxon>Micrococcales</taxon>
        <taxon>Microbacteriaceae</taxon>
        <taxon>Agromyces</taxon>
    </lineage>
</organism>
<gene>
    <name evidence="7" type="ORF">ABIQ69_04350</name>
</gene>
<dbReference type="Gene3D" id="1.10.1790.10">
    <property type="entry name" value="PRD domain"/>
    <property type="match status" value="1"/>
</dbReference>
<keyword evidence="7" id="KW-0762">Sugar transport</keyword>
<dbReference type="GO" id="GO:0006355">
    <property type="term" value="P:regulation of DNA-templated transcription"/>
    <property type="evidence" value="ECO:0007669"/>
    <property type="project" value="InterPro"/>
</dbReference>
<evidence type="ECO:0000256" key="3">
    <source>
        <dbReference type="ARBA" id="ARBA00023163"/>
    </source>
</evidence>
<feature type="domain" description="PRD" evidence="6">
    <location>
        <begin position="290"/>
        <end position="396"/>
    </location>
</feature>
<dbReference type="Gene3D" id="3.40.930.10">
    <property type="entry name" value="Mannitol-specific EII, Chain A"/>
    <property type="match status" value="1"/>
</dbReference>
<evidence type="ECO:0000259" key="5">
    <source>
        <dbReference type="PROSITE" id="PS51094"/>
    </source>
</evidence>
<evidence type="ECO:0000256" key="4">
    <source>
        <dbReference type="SAM" id="MobiDB-lite"/>
    </source>
</evidence>
<dbReference type="Pfam" id="PF00359">
    <property type="entry name" value="PTS_EIIA_2"/>
    <property type="match status" value="1"/>
</dbReference>
<evidence type="ECO:0000256" key="2">
    <source>
        <dbReference type="ARBA" id="ARBA00023015"/>
    </source>
</evidence>
<sequence length="643" mass="69835">MAERWQRLLDELSRVDGWITAAELAGRLSVTTRTVRSWVAQANGGSAVVRSGPQGYRLDRAALAARSERAANAPRAPEGPEARAARLIRLLVDADDGLDVFETAEAFHVSESTLDGDLARVRTRLGGTQLSLERRGPTVALTGPELARRRLLGDLLRDESTRGRLAVDALRRRFPELPGLRDALVAELRVAGYAPNEYTLDDVLLHVSIAADRVSRNRRLDEVADAEPDALEGLLGDLVESHLGVRLPAADRTHLGRLLRVRAATRLHSADDGGDRSADDVEHPAALDRATGSPRSGVVREIVRGAASEYLVDLTDDDFIERLALHVDNLAERSVDRAFSRNPLTAQIKSAYPLIYELAVYVAAELGRREGIAVNDDEIAYLAMHLGAHLDRRRSGGDEVRIVVDAPAYHGLVDALVARVGETAGDGVVVESGTARDAPHADLVVAVVPPVGAVQRLVLVSPLPTPDELERVRAEVARIRRARRTARLAARLAETIEPEFFVRGLRGFDREGVIRLLGQRLVAGGVIDPAYVEGAVDRERMSSTAFAEHLAVPHAMSMTARRTAIAIAVDEVPIDWAGTPVHVVAFIAFADSGRAEFQEIFDQFVETFSDRANVLRLVRGATDHTGLVAELARLMEAEEPGGR</sequence>
<keyword evidence="7" id="KW-0813">Transport</keyword>
<dbReference type="EMBL" id="CP158374">
    <property type="protein sequence ID" value="XBX83161.1"/>
    <property type="molecule type" value="Genomic_DNA"/>
</dbReference>